<dbReference type="Gene3D" id="3.30.565.10">
    <property type="entry name" value="Histidine kinase-like ATPase, C-terminal domain"/>
    <property type="match status" value="1"/>
</dbReference>
<dbReference type="InterPro" id="IPR042120">
    <property type="entry name" value="MutL_C_dimsub"/>
</dbReference>
<keyword evidence="7" id="KW-0378">Hydrolase</keyword>
<dbReference type="AlphaFoldDB" id="A0A9D1HUT5"/>
<keyword evidence="7" id="KW-0255">Endonuclease</keyword>
<dbReference type="NCBIfam" id="TIGR00585">
    <property type="entry name" value="mutl"/>
    <property type="match status" value="1"/>
</dbReference>
<dbReference type="SUPFAM" id="SSF55874">
    <property type="entry name" value="ATPase domain of HSP90 chaperone/DNA topoisomerase II/histidine kinase"/>
    <property type="match status" value="1"/>
</dbReference>
<dbReference type="GO" id="GO:0006298">
    <property type="term" value="P:mismatch repair"/>
    <property type="evidence" value="ECO:0007669"/>
    <property type="project" value="UniProtKB-UniRule"/>
</dbReference>
<dbReference type="SUPFAM" id="SSF118116">
    <property type="entry name" value="DNA mismatch repair protein MutL"/>
    <property type="match status" value="1"/>
</dbReference>
<feature type="domain" description="MutL C-terminal dimerisation" evidence="5">
    <location>
        <begin position="462"/>
        <end position="601"/>
    </location>
</feature>
<evidence type="ECO:0000259" key="5">
    <source>
        <dbReference type="SMART" id="SM00853"/>
    </source>
</evidence>
<dbReference type="InterPro" id="IPR014721">
    <property type="entry name" value="Ribsml_uS5_D2-typ_fold_subgr"/>
</dbReference>
<dbReference type="InterPro" id="IPR002099">
    <property type="entry name" value="MutL/Mlh/PMS"/>
</dbReference>
<keyword evidence="3 4" id="KW-0234">DNA repair</keyword>
<feature type="domain" description="DNA mismatch repair protein S5" evidence="6">
    <location>
        <begin position="208"/>
        <end position="327"/>
    </location>
</feature>
<dbReference type="PANTHER" id="PTHR10073">
    <property type="entry name" value="DNA MISMATCH REPAIR PROTEIN MLH, PMS, MUTL"/>
    <property type="match status" value="1"/>
</dbReference>
<dbReference type="GO" id="GO:0030983">
    <property type="term" value="F:mismatched DNA binding"/>
    <property type="evidence" value="ECO:0007669"/>
    <property type="project" value="InterPro"/>
</dbReference>
<gene>
    <name evidence="4 7" type="primary">mutL</name>
    <name evidence="7" type="ORF">IAD51_05830</name>
</gene>
<comment type="similarity">
    <text evidence="1 4">Belongs to the DNA mismatch repair MutL/HexB family.</text>
</comment>
<dbReference type="GO" id="GO:0016887">
    <property type="term" value="F:ATP hydrolysis activity"/>
    <property type="evidence" value="ECO:0007669"/>
    <property type="project" value="InterPro"/>
</dbReference>
<dbReference type="InterPro" id="IPR013507">
    <property type="entry name" value="DNA_mismatch_S5_2-like"/>
</dbReference>
<keyword evidence="2 4" id="KW-0227">DNA damage</keyword>
<evidence type="ECO:0000256" key="2">
    <source>
        <dbReference type="ARBA" id="ARBA00022763"/>
    </source>
</evidence>
<dbReference type="InterPro" id="IPR014790">
    <property type="entry name" value="MutL_C"/>
</dbReference>
<dbReference type="InterPro" id="IPR036890">
    <property type="entry name" value="HATPase_C_sf"/>
</dbReference>
<comment type="caution">
    <text evidence="7">The sequence shown here is derived from an EMBL/GenBank/DDBJ whole genome shotgun (WGS) entry which is preliminary data.</text>
</comment>
<dbReference type="GO" id="GO:0005524">
    <property type="term" value="F:ATP binding"/>
    <property type="evidence" value="ECO:0007669"/>
    <property type="project" value="InterPro"/>
</dbReference>
<reference evidence="7" key="1">
    <citation type="submission" date="2020-10" db="EMBL/GenBank/DDBJ databases">
        <authorList>
            <person name="Gilroy R."/>
        </authorList>
    </citation>
    <scope>NUCLEOTIDE SEQUENCE</scope>
    <source>
        <strain evidence="7">1063</strain>
    </source>
</reference>
<evidence type="ECO:0000256" key="3">
    <source>
        <dbReference type="ARBA" id="ARBA00023204"/>
    </source>
</evidence>
<dbReference type="Pfam" id="PF08676">
    <property type="entry name" value="MutL_C"/>
    <property type="match status" value="1"/>
</dbReference>
<protein>
    <recommendedName>
        <fullName evidence="4">DNA mismatch repair protein MutL</fullName>
    </recommendedName>
</protein>
<keyword evidence="7" id="KW-0540">Nuclease</keyword>
<dbReference type="InterPro" id="IPR037198">
    <property type="entry name" value="MutL_C_sf"/>
</dbReference>
<dbReference type="PANTHER" id="PTHR10073:SF12">
    <property type="entry name" value="DNA MISMATCH REPAIR PROTEIN MLH1"/>
    <property type="match status" value="1"/>
</dbReference>
<dbReference type="Gene3D" id="3.30.1540.20">
    <property type="entry name" value="MutL, C-terminal domain, dimerisation subdomain"/>
    <property type="match status" value="1"/>
</dbReference>
<evidence type="ECO:0000313" key="8">
    <source>
        <dbReference type="Proteomes" id="UP000824088"/>
    </source>
</evidence>
<dbReference type="CDD" id="cd16926">
    <property type="entry name" value="HATPase_MutL-MLH-PMS-like"/>
    <property type="match status" value="1"/>
</dbReference>
<accession>A0A9D1HUT5</accession>
<evidence type="ECO:0000256" key="4">
    <source>
        <dbReference type="HAMAP-Rule" id="MF_00149"/>
    </source>
</evidence>
<dbReference type="Pfam" id="PF01119">
    <property type="entry name" value="DNA_mis_repair"/>
    <property type="match status" value="1"/>
</dbReference>
<dbReference type="EMBL" id="DVMN01000104">
    <property type="protein sequence ID" value="HIU21730.1"/>
    <property type="molecule type" value="Genomic_DNA"/>
</dbReference>
<dbReference type="Pfam" id="PF13589">
    <property type="entry name" value="HATPase_c_3"/>
    <property type="match status" value="1"/>
</dbReference>
<dbReference type="Gene3D" id="3.30.1370.100">
    <property type="entry name" value="MutL, C-terminal domain, regulatory subdomain"/>
    <property type="match status" value="1"/>
</dbReference>
<dbReference type="GO" id="GO:0004519">
    <property type="term" value="F:endonuclease activity"/>
    <property type="evidence" value="ECO:0007669"/>
    <property type="project" value="UniProtKB-KW"/>
</dbReference>
<evidence type="ECO:0000256" key="1">
    <source>
        <dbReference type="ARBA" id="ARBA00006082"/>
    </source>
</evidence>
<reference evidence="7" key="2">
    <citation type="journal article" date="2021" name="PeerJ">
        <title>Extensive microbial diversity within the chicken gut microbiome revealed by metagenomics and culture.</title>
        <authorList>
            <person name="Gilroy R."/>
            <person name="Ravi A."/>
            <person name="Getino M."/>
            <person name="Pursley I."/>
            <person name="Horton D.L."/>
            <person name="Alikhan N.F."/>
            <person name="Baker D."/>
            <person name="Gharbi K."/>
            <person name="Hall N."/>
            <person name="Watson M."/>
            <person name="Adriaenssens E.M."/>
            <person name="Foster-Nyarko E."/>
            <person name="Jarju S."/>
            <person name="Secka A."/>
            <person name="Antonio M."/>
            <person name="Oren A."/>
            <person name="Chaudhuri R.R."/>
            <person name="La Ragione R."/>
            <person name="Hildebrand F."/>
            <person name="Pallen M.J."/>
        </authorList>
    </citation>
    <scope>NUCLEOTIDE SEQUENCE</scope>
    <source>
        <strain evidence="7">1063</strain>
    </source>
</reference>
<dbReference type="InterPro" id="IPR014762">
    <property type="entry name" value="DNA_mismatch_repair_CS"/>
</dbReference>
<dbReference type="Gene3D" id="3.30.230.10">
    <property type="match status" value="1"/>
</dbReference>
<evidence type="ECO:0000259" key="6">
    <source>
        <dbReference type="SMART" id="SM01340"/>
    </source>
</evidence>
<name>A0A9D1HUT5_9FIRM</name>
<organism evidence="7 8">
    <name type="scientific">Candidatus Limadaptatus stercorigallinarum</name>
    <dbReference type="NCBI Taxonomy" id="2840845"/>
    <lineage>
        <taxon>Bacteria</taxon>
        <taxon>Bacillati</taxon>
        <taxon>Bacillota</taxon>
        <taxon>Clostridia</taxon>
        <taxon>Eubacteriales</taxon>
        <taxon>Candidatus Limadaptatus</taxon>
    </lineage>
</organism>
<dbReference type="CDD" id="cd00782">
    <property type="entry name" value="MutL_Trans"/>
    <property type="match status" value="1"/>
</dbReference>
<evidence type="ECO:0000313" key="7">
    <source>
        <dbReference type="EMBL" id="HIU21730.1"/>
    </source>
</evidence>
<sequence length="648" mass="70641">MGRINLLGPGVFNMISAGEVVERPSSVVKELVENSIDAGATEISVFIEDGGIRRISVSDNGSGILKDDMRAAFLPHATSKLCEIADLDTIATLGFRGEALASIASVSEVTLVSRADGAYAARKIRLEAGKVTEESEDSRAKGTSVTVENLFFNTPARLKFLKKASTEQGYVEDAVEKIVLANPSLKITLTSEKGVLLAHDGGNLADAMADVYPHLDMSRFIAVDRVSSSGVRVSGYVSAVDYTAPTRSRQTVIVNGRVVENDTVSAAVDKAYRDYLVKRTFPMYVLDVIVPFDEVDVNVHPAKAEVRFRNKNAVFGAVFRAVDEAIKASFGSEKHGFSPVSTGSADAASTYEQTAIDTAALFGDMPENTSSDRLGAKENPVRDLPFNLGSLRGIGVSRAGRAAEKRIPSYEIDGAHLYGGTPADGKDDLYDDAYALSKISEDEDKDFANSSNTRFRLFDGEVVGQVFDTYLIVERADVVYVIDQHAAHERVLYDKLSASLSSEFSQSLLIPYKLRLSGAEEEYFDKIMPALNDMGFAIEKKPGSYLVYAVPEPVVRMNIEKFVAALFENMLDDGELKLTDLLKDVVCRDACRAAIKGGEHLSRRQIEYVLSNLIDEEGNLPQKCPHGRPAVVALTKRDFEKMFMRVVG</sequence>
<dbReference type="InterPro" id="IPR020568">
    <property type="entry name" value="Ribosomal_Su5_D2-typ_SF"/>
</dbReference>
<dbReference type="GO" id="GO:0032300">
    <property type="term" value="C:mismatch repair complex"/>
    <property type="evidence" value="ECO:0007669"/>
    <property type="project" value="InterPro"/>
</dbReference>
<dbReference type="Proteomes" id="UP000824088">
    <property type="component" value="Unassembled WGS sequence"/>
</dbReference>
<dbReference type="HAMAP" id="MF_00149">
    <property type="entry name" value="DNA_mis_repair"/>
    <property type="match status" value="1"/>
</dbReference>
<dbReference type="SMART" id="SM01340">
    <property type="entry name" value="DNA_mis_repair"/>
    <property type="match status" value="1"/>
</dbReference>
<comment type="function">
    <text evidence="4">This protein is involved in the repair of mismatches in DNA. It is required for dam-dependent methyl-directed DNA mismatch repair. May act as a 'molecular matchmaker', a protein that promotes the formation of a stable complex between two or more DNA-binding proteins in an ATP-dependent manner without itself being part of a final effector complex.</text>
</comment>
<dbReference type="SMART" id="SM00853">
    <property type="entry name" value="MutL_C"/>
    <property type="match status" value="1"/>
</dbReference>
<dbReference type="SUPFAM" id="SSF54211">
    <property type="entry name" value="Ribosomal protein S5 domain 2-like"/>
    <property type="match status" value="1"/>
</dbReference>
<proteinExistence type="inferred from homology"/>
<dbReference type="GO" id="GO:0140664">
    <property type="term" value="F:ATP-dependent DNA damage sensor activity"/>
    <property type="evidence" value="ECO:0007669"/>
    <property type="project" value="InterPro"/>
</dbReference>
<dbReference type="InterPro" id="IPR038973">
    <property type="entry name" value="MutL/Mlh/Pms-like"/>
</dbReference>
<dbReference type="PROSITE" id="PS00058">
    <property type="entry name" value="DNA_MISMATCH_REPAIR_1"/>
    <property type="match status" value="1"/>
</dbReference>
<dbReference type="InterPro" id="IPR020667">
    <property type="entry name" value="DNA_mismatch_repair_MutL"/>
</dbReference>
<dbReference type="InterPro" id="IPR042121">
    <property type="entry name" value="MutL_C_regsub"/>
</dbReference>
<dbReference type="FunFam" id="3.30.565.10:FF:000003">
    <property type="entry name" value="DNA mismatch repair endonuclease MutL"/>
    <property type="match status" value="1"/>
</dbReference>